<evidence type="ECO:0000313" key="2">
    <source>
        <dbReference type="Proteomes" id="UP000198393"/>
    </source>
</evidence>
<proteinExistence type="predicted"/>
<name>A0A239LGI5_EKHLU</name>
<reference evidence="1 2" key="1">
    <citation type="submission" date="2017-06" db="EMBL/GenBank/DDBJ databases">
        <authorList>
            <person name="Kim H.J."/>
            <person name="Triplett B.A."/>
        </authorList>
    </citation>
    <scope>NUCLEOTIDE SEQUENCE [LARGE SCALE GENOMIC DNA]</scope>
    <source>
        <strain evidence="1 2">DSM 19307</strain>
    </source>
</reference>
<evidence type="ECO:0000313" key="1">
    <source>
        <dbReference type="EMBL" id="SNT28624.1"/>
    </source>
</evidence>
<protein>
    <submittedName>
        <fullName evidence="1">Uncharacterized protein</fullName>
    </submittedName>
</protein>
<dbReference type="Proteomes" id="UP000198393">
    <property type="component" value="Unassembled WGS sequence"/>
</dbReference>
<dbReference type="EMBL" id="FZPD01000005">
    <property type="protein sequence ID" value="SNT28624.1"/>
    <property type="molecule type" value="Genomic_DNA"/>
</dbReference>
<dbReference type="AlphaFoldDB" id="A0A239LGI5"/>
<gene>
    <name evidence="1" type="ORF">SAMN05421640_3191</name>
</gene>
<sequence length="35" mass="4163">MRNKTPNGRNKELITHHNILVEDVGVEMFDRTKRI</sequence>
<organism evidence="1 2">
    <name type="scientific">Ekhidna lutea</name>
    <dbReference type="NCBI Taxonomy" id="447679"/>
    <lineage>
        <taxon>Bacteria</taxon>
        <taxon>Pseudomonadati</taxon>
        <taxon>Bacteroidota</taxon>
        <taxon>Cytophagia</taxon>
        <taxon>Cytophagales</taxon>
        <taxon>Reichenbachiellaceae</taxon>
        <taxon>Ekhidna</taxon>
    </lineage>
</organism>
<accession>A0A239LGI5</accession>
<keyword evidence="2" id="KW-1185">Reference proteome</keyword>